<protein>
    <recommendedName>
        <fullName evidence="3">non-specific serine/threonine protein kinase</fullName>
        <ecNumber evidence="3">2.7.11.1</ecNumber>
    </recommendedName>
</protein>
<dbReference type="PANTHER" id="PTHR45621">
    <property type="entry name" value="OS01G0588500 PROTEIN-RELATED"/>
    <property type="match status" value="1"/>
</dbReference>
<feature type="compositionally biased region" description="Acidic residues" evidence="16">
    <location>
        <begin position="398"/>
        <end position="410"/>
    </location>
</feature>
<keyword evidence="5" id="KW-0723">Serine/threonine-protein kinase</keyword>
<reference evidence="18" key="1">
    <citation type="journal article" date="2013" name="J. Plant Res.">
        <title>Effect of fungi and light on seed germination of three Opuntia species from semiarid lands of central Mexico.</title>
        <authorList>
            <person name="Delgado-Sanchez P."/>
            <person name="Jimenez-Bremont J.F."/>
            <person name="Guerrero-Gonzalez Mde L."/>
            <person name="Flores J."/>
        </authorList>
    </citation>
    <scope>NUCLEOTIDE SEQUENCE</scope>
    <source>
        <tissue evidence="18">Cladode</tissue>
    </source>
</reference>
<evidence type="ECO:0000256" key="15">
    <source>
        <dbReference type="PROSITE-ProRule" id="PRU10141"/>
    </source>
</evidence>
<feature type="region of interest" description="Disordered" evidence="16">
    <location>
        <begin position="1"/>
        <end position="23"/>
    </location>
</feature>
<dbReference type="SUPFAM" id="SSF56112">
    <property type="entry name" value="Protein kinase-like (PK-like)"/>
    <property type="match status" value="1"/>
</dbReference>
<dbReference type="EC" id="2.7.11.1" evidence="3"/>
<evidence type="ECO:0000256" key="16">
    <source>
        <dbReference type="SAM" id="MobiDB-lite"/>
    </source>
</evidence>
<reference evidence="18" key="2">
    <citation type="submission" date="2020-07" db="EMBL/GenBank/DDBJ databases">
        <authorList>
            <person name="Vera ALvarez R."/>
            <person name="Arias-Moreno D.M."/>
            <person name="Jimenez-Jacinto V."/>
            <person name="Jimenez-Bremont J.F."/>
            <person name="Swaminathan K."/>
            <person name="Moose S.P."/>
            <person name="Guerrero-Gonzalez M.L."/>
            <person name="Marino-Ramirez L."/>
            <person name="Landsman D."/>
            <person name="Rodriguez-Kessler M."/>
            <person name="Delgado-Sanchez P."/>
        </authorList>
    </citation>
    <scope>NUCLEOTIDE SEQUENCE</scope>
    <source>
        <tissue evidence="18">Cladode</tissue>
    </source>
</reference>
<keyword evidence="7" id="KW-0808">Transferase</keyword>
<dbReference type="Pfam" id="PF07714">
    <property type="entry name" value="PK_Tyr_Ser-Thr"/>
    <property type="match status" value="1"/>
</dbReference>
<evidence type="ECO:0000256" key="7">
    <source>
        <dbReference type="ARBA" id="ARBA00022679"/>
    </source>
</evidence>
<dbReference type="FunFam" id="1.10.510.10:FF:000146">
    <property type="entry name" value="LRR receptor-like serine/threonine-protein kinase IOS1"/>
    <property type="match status" value="1"/>
</dbReference>
<keyword evidence="6" id="KW-0597">Phosphoprotein</keyword>
<proteinExistence type="predicted"/>
<evidence type="ECO:0000256" key="11">
    <source>
        <dbReference type="ARBA" id="ARBA00022840"/>
    </source>
</evidence>
<dbReference type="PROSITE" id="PS00107">
    <property type="entry name" value="PROTEIN_KINASE_ATP"/>
    <property type="match status" value="1"/>
</dbReference>
<dbReference type="InterPro" id="IPR000719">
    <property type="entry name" value="Prot_kinase_dom"/>
</dbReference>
<evidence type="ECO:0000256" key="2">
    <source>
        <dbReference type="ARBA" id="ARBA00004236"/>
    </source>
</evidence>
<keyword evidence="8" id="KW-0812">Transmembrane</keyword>
<dbReference type="GO" id="GO:0004674">
    <property type="term" value="F:protein serine/threonine kinase activity"/>
    <property type="evidence" value="ECO:0007669"/>
    <property type="project" value="UniProtKB-KW"/>
</dbReference>
<evidence type="ECO:0000256" key="10">
    <source>
        <dbReference type="ARBA" id="ARBA00022777"/>
    </source>
</evidence>
<dbReference type="PROSITE" id="PS50011">
    <property type="entry name" value="PROTEIN_KINASE_DOM"/>
    <property type="match status" value="1"/>
</dbReference>
<evidence type="ECO:0000256" key="14">
    <source>
        <dbReference type="ARBA" id="ARBA00023170"/>
    </source>
</evidence>
<keyword evidence="9 15" id="KW-0547">Nucleotide-binding</keyword>
<dbReference type="FunFam" id="3.30.200.20:FF:000228">
    <property type="entry name" value="Serine/threonine-protein kinase BIK1"/>
    <property type="match status" value="1"/>
</dbReference>
<dbReference type="CDD" id="cd14066">
    <property type="entry name" value="STKc_IRAK"/>
    <property type="match status" value="1"/>
</dbReference>
<evidence type="ECO:0000313" key="18">
    <source>
        <dbReference type="EMBL" id="MBA4643449.1"/>
    </source>
</evidence>
<evidence type="ECO:0000259" key="17">
    <source>
        <dbReference type="PROSITE" id="PS50011"/>
    </source>
</evidence>
<feature type="region of interest" description="Disordered" evidence="16">
    <location>
        <begin position="387"/>
        <end position="420"/>
    </location>
</feature>
<keyword evidence="12" id="KW-1133">Transmembrane helix</keyword>
<organism evidence="18">
    <name type="scientific">Opuntia streptacantha</name>
    <name type="common">Prickly pear cactus</name>
    <name type="synonym">Opuntia cardona</name>
    <dbReference type="NCBI Taxonomy" id="393608"/>
    <lineage>
        <taxon>Eukaryota</taxon>
        <taxon>Viridiplantae</taxon>
        <taxon>Streptophyta</taxon>
        <taxon>Embryophyta</taxon>
        <taxon>Tracheophyta</taxon>
        <taxon>Spermatophyta</taxon>
        <taxon>Magnoliopsida</taxon>
        <taxon>eudicotyledons</taxon>
        <taxon>Gunneridae</taxon>
        <taxon>Pentapetalae</taxon>
        <taxon>Caryophyllales</taxon>
        <taxon>Cactineae</taxon>
        <taxon>Cactaceae</taxon>
        <taxon>Opuntioideae</taxon>
        <taxon>Opuntia</taxon>
    </lineage>
</organism>
<keyword evidence="11 15" id="KW-0067">ATP-binding</keyword>
<comment type="subcellular location">
    <subcellularLocation>
        <location evidence="2">Cell membrane</location>
    </subcellularLocation>
    <subcellularLocation>
        <location evidence="1">Membrane</location>
        <topology evidence="1">Single-pass membrane protein</topology>
    </subcellularLocation>
</comment>
<dbReference type="Gene3D" id="1.10.510.10">
    <property type="entry name" value="Transferase(Phosphotransferase) domain 1"/>
    <property type="match status" value="1"/>
</dbReference>
<accession>A0A7C9DRU2</accession>
<dbReference type="InterPro" id="IPR017441">
    <property type="entry name" value="Protein_kinase_ATP_BS"/>
</dbReference>
<keyword evidence="13" id="KW-0472">Membrane</keyword>
<evidence type="ECO:0000256" key="5">
    <source>
        <dbReference type="ARBA" id="ARBA00022527"/>
    </source>
</evidence>
<dbReference type="InterPro" id="IPR050823">
    <property type="entry name" value="Plant_Ser_Thr_Prot_Kinase"/>
</dbReference>
<evidence type="ECO:0000256" key="1">
    <source>
        <dbReference type="ARBA" id="ARBA00004167"/>
    </source>
</evidence>
<feature type="domain" description="Protein kinase" evidence="17">
    <location>
        <begin position="92"/>
        <end position="382"/>
    </location>
</feature>
<feature type="binding site" evidence="15">
    <location>
        <position position="131"/>
    </location>
    <ligand>
        <name>ATP</name>
        <dbReference type="ChEBI" id="CHEBI:30616"/>
    </ligand>
</feature>
<evidence type="ECO:0000256" key="13">
    <source>
        <dbReference type="ARBA" id="ARBA00023136"/>
    </source>
</evidence>
<dbReference type="AlphaFoldDB" id="A0A7C9DRU2"/>
<evidence type="ECO:0000256" key="3">
    <source>
        <dbReference type="ARBA" id="ARBA00012513"/>
    </source>
</evidence>
<evidence type="ECO:0000256" key="6">
    <source>
        <dbReference type="ARBA" id="ARBA00022553"/>
    </source>
</evidence>
<evidence type="ECO:0000256" key="4">
    <source>
        <dbReference type="ARBA" id="ARBA00022475"/>
    </source>
</evidence>
<dbReference type="GO" id="GO:0005886">
    <property type="term" value="C:plasma membrane"/>
    <property type="evidence" value="ECO:0007669"/>
    <property type="project" value="UniProtKB-SubCell"/>
</dbReference>
<evidence type="ECO:0000256" key="12">
    <source>
        <dbReference type="ARBA" id="ARBA00022989"/>
    </source>
</evidence>
<dbReference type="GO" id="GO:0005524">
    <property type="term" value="F:ATP binding"/>
    <property type="evidence" value="ECO:0007669"/>
    <property type="project" value="UniProtKB-UniRule"/>
</dbReference>
<sequence length="453" mass="50764">MKCFHFTNGERRSPESDDGIGRPATAARVSWARSLSIASSTSTTSTTTELRRSEFGGGDPAGLFFIMAQQRGDANDLRAFTFAELKSASRGFNRALLIGEGGFGSVYRGVINVRVSDVESAESKMMDVAIKQLNRYGFQGHKEWVNEVNWLGVIKHPNLVRLVGYCAEDDERGIQRLLVYELMKNKSLEDHLLGRVPSPLPWMARLKIAQDAARGLAYLHEEMDFQLIFRDFKTSNVLLDEDFNAKLSDFGLARLGPAEGYSHVSTSVVGTVGYAAPEYVMTGKLTIKSDVWSFGVVVYELITGRRAVEKNLPRNEQLLLDWVKPFISDSKKFHSIVDPRLEGQYCKKSAQRLASLANKCLAKQPKNRPKMSEVVEILGSVIEEASAQEEVQQKSTDEGGDESEEVQEETEPMKPGNNYLRKVLEMKERVNLRNKSIGKLEWKNWTPGLVRTS</sequence>
<dbReference type="InterPro" id="IPR001245">
    <property type="entry name" value="Ser-Thr/Tyr_kinase_cat_dom"/>
</dbReference>
<name>A0A7C9DRU2_OPUST</name>
<dbReference type="EMBL" id="GISG01133761">
    <property type="protein sequence ID" value="MBA4643449.1"/>
    <property type="molecule type" value="Transcribed_RNA"/>
</dbReference>
<evidence type="ECO:0000256" key="9">
    <source>
        <dbReference type="ARBA" id="ARBA00022741"/>
    </source>
</evidence>
<dbReference type="InterPro" id="IPR011009">
    <property type="entry name" value="Kinase-like_dom_sf"/>
</dbReference>
<keyword evidence="10" id="KW-0418">Kinase</keyword>
<keyword evidence="14" id="KW-0675">Receptor</keyword>
<dbReference type="Gene3D" id="3.30.200.20">
    <property type="entry name" value="Phosphorylase Kinase, domain 1"/>
    <property type="match status" value="1"/>
</dbReference>
<keyword evidence="4" id="KW-1003">Cell membrane</keyword>
<evidence type="ECO:0000256" key="8">
    <source>
        <dbReference type="ARBA" id="ARBA00022692"/>
    </source>
</evidence>